<dbReference type="InterPro" id="IPR009000">
    <property type="entry name" value="Transl_B-barrel_sf"/>
</dbReference>
<feature type="domain" description="Elongation factor EFG" evidence="7">
    <location>
        <begin position="574"/>
        <end position="656"/>
    </location>
</feature>
<evidence type="ECO:0000259" key="8">
    <source>
        <dbReference type="SMART" id="SM00889"/>
    </source>
</evidence>
<dbReference type="InterPro" id="IPR000640">
    <property type="entry name" value="EFG_V-like"/>
</dbReference>
<reference evidence="10" key="1">
    <citation type="submission" date="2015-09" db="EMBL/GenBank/DDBJ databases">
        <authorList>
            <person name="Rodrigo-Torres Lidia"/>
            <person name="Arahal R.David."/>
        </authorList>
    </citation>
    <scope>NUCLEOTIDE SEQUENCE [LARGE SCALE GENOMIC DNA]</scope>
    <source>
        <strain evidence="10">CECT 7735</strain>
    </source>
</reference>
<dbReference type="GO" id="GO:0003746">
    <property type="term" value="F:translation elongation factor activity"/>
    <property type="evidence" value="ECO:0007669"/>
    <property type="project" value="UniProtKB-KW"/>
</dbReference>
<dbReference type="InterPro" id="IPR014721">
    <property type="entry name" value="Ribsml_uS5_D2-typ_fold_subgr"/>
</dbReference>
<evidence type="ECO:0000259" key="7">
    <source>
        <dbReference type="SMART" id="SM00838"/>
    </source>
</evidence>
<dbReference type="Pfam" id="PF00009">
    <property type="entry name" value="GTP_EFTU"/>
    <property type="match status" value="1"/>
</dbReference>
<evidence type="ECO:0000313" key="10">
    <source>
        <dbReference type="Proteomes" id="UP000051870"/>
    </source>
</evidence>
<keyword evidence="5" id="KW-0342">GTP-binding</keyword>
<dbReference type="InterPro" id="IPR041095">
    <property type="entry name" value="EFG_II"/>
</dbReference>
<dbReference type="InterPro" id="IPR020568">
    <property type="entry name" value="Ribosomal_Su5_D2-typ_SF"/>
</dbReference>
<dbReference type="Proteomes" id="UP000051870">
    <property type="component" value="Unassembled WGS sequence"/>
</dbReference>
<protein>
    <recommendedName>
        <fullName evidence="1">Elongation factor G</fullName>
    </recommendedName>
</protein>
<dbReference type="InterPro" id="IPR005517">
    <property type="entry name" value="Transl_elong_EFG/EF2_IV"/>
</dbReference>
<dbReference type="GO" id="GO:0003924">
    <property type="term" value="F:GTPase activity"/>
    <property type="evidence" value="ECO:0007669"/>
    <property type="project" value="InterPro"/>
</dbReference>
<dbReference type="SMART" id="SM00838">
    <property type="entry name" value="EFG_C"/>
    <property type="match status" value="1"/>
</dbReference>
<evidence type="ECO:0000256" key="1">
    <source>
        <dbReference type="ARBA" id="ARBA00017872"/>
    </source>
</evidence>
<dbReference type="SUPFAM" id="SSF50447">
    <property type="entry name" value="Translation proteins"/>
    <property type="match status" value="1"/>
</dbReference>
<dbReference type="InterPro" id="IPR047872">
    <property type="entry name" value="EFG_IV"/>
</dbReference>
<dbReference type="AlphaFoldDB" id="A0A0P1IG58"/>
<dbReference type="RefSeq" id="WP_058312722.1">
    <property type="nucleotide sequence ID" value="NZ_CYTW01000005.1"/>
</dbReference>
<dbReference type="GO" id="GO:0032790">
    <property type="term" value="P:ribosome disassembly"/>
    <property type="evidence" value="ECO:0007669"/>
    <property type="project" value="TreeGrafter"/>
</dbReference>
<dbReference type="Gene3D" id="3.30.230.10">
    <property type="match status" value="1"/>
</dbReference>
<keyword evidence="10" id="KW-1185">Reference proteome</keyword>
<keyword evidence="2" id="KW-0547">Nucleotide-binding</keyword>
<dbReference type="Gene3D" id="3.40.50.300">
    <property type="entry name" value="P-loop containing nucleotide triphosphate hydrolases"/>
    <property type="match status" value="1"/>
</dbReference>
<evidence type="ECO:0000256" key="2">
    <source>
        <dbReference type="ARBA" id="ARBA00022741"/>
    </source>
</evidence>
<organism evidence="9 10">
    <name type="scientific">Shimia thalassica</name>
    <dbReference type="NCBI Taxonomy" id="1715693"/>
    <lineage>
        <taxon>Bacteria</taxon>
        <taxon>Pseudomonadati</taxon>
        <taxon>Pseudomonadota</taxon>
        <taxon>Alphaproteobacteria</taxon>
        <taxon>Rhodobacterales</taxon>
        <taxon>Roseobacteraceae</taxon>
    </lineage>
</organism>
<gene>
    <name evidence="9" type="primary">fusA_2</name>
    <name evidence="9" type="ORF">PH7735_03554</name>
</gene>
<dbReference type="CDD" id="cd01434">
    <property type="entry name" value="EFG_mtEFG1_IV"/>
    <property type="match status" value="1"/>
</dbReference>
<dbReference type="InterPro" id="IPR000795">
    <property type="entry name" value="T_Tr_GTP-bd_dom"/>
</dbReference>
<dbReference type="PANTHER" id="PTHR43261">
    <property type="entry name" value="TRANSLATION ELONGATION FACTOR G-RELATED"/>
    <property type="match status" value="1"/>
</dbReference>
<evidence type="ECO:0000256" key="6">
    <source>
        <dbReference type="ARBA" id="ARBA00024731"/>
    </source>
</evidence>
<accession>A0A0P1IG58</accession>
<dbReference type="SMART" id="SM00889">
    <property type="entry name" value="EFG_IV"/>
    <property type="match status" value="1"/>
</dbReference>
<dbReference type="SUPFAM" id="SSF54980">
    <property type="entry name" value="EF-G C-terminal domain-like"/>
    <property type="match status" value="2"/>
</dbReference>
<keyword evidence="4" id="KW-0648">Protein biosynthesis</keyword>
<dbReference type="InterPro" id="IPR027417">
    <property type="entry name" value="P-loop_NTPase"/>
</dbReference>
<proteinExistence type="predicted"/>
<dbReference type="GeneID" id="83882531"/>
<dbReference type="InterPro" id="IPR035649">
    <property type="entry name" value="EFG_V"/>
</dbReference>
<dbReference type="InterPro" id="IPR035647">
    <property type="entry name" value="EFG_III/V"/>
</dbReference>
<dbReference type="CDD" id="cd04170">
    <property type="entry name" value="EF-G_bact"/>
    <property type="match status" value="1"/>
</dbReference>
<evidence type="ECO:0000256" key="5">
    <source>
        <dbReference type="ARBA" id="ARBA00023134"/>
    </source>
</evidence>
<dbReference type="NCBIfam" id="NF009379">
    <property type="entry name" value="PRK12740.1-3"/>
    <property type="match status" value="1"/>
</dbReference>
<evidence type="ECO:0000313" key="9">
    <source>
        <dbReference type="EMBL" id="CUK11255.1"/>
    </source>
</evidence>
<dbReference type="Pfam" id="PF00679">
    <property type="entry name" value="EFG_C"/>
    <property type="match status" value="1"/>
</dbReference>
<dbReference type="Pfam" id="PF14492">
    <property type="entry name" value="EFG_III"/>
    <property type="match status" value="1"/>
</dbReference>
<dbReference type="Gene3D" id="2.40.30.10">
    <property type="entry name" value="Translation factors"/>
    <property type="match status" value="1"/>
</dbReference>
<evidence type="ECO:0000256" key="3">
    <source>
        <dbReference type="ARBA" id="ARBA00022768"/>
    </source>
</evidence>
<sequence length="656" mass="71266">MTKQTSGTKVAAIVGPYSSGKTTLFEDILFTAGAIPRRGSVKNGTSVGDTSPEARARAMSTDMNVASFAYLDEPWTLLDCPGSVELIYDAQCAMMVADIVVVVCDPKPERVVTLSPLLRFLDDQSIPHFIYINKMDHEEASVRATFEAIQTVSARPLVLREIPIRDAQGQLTGMVDLVSERAWHWEPHKKSELIELPVDLAEAEDEARNTMLETLADFDDALMTELLEDVVPSTSEVYANLVQDLRDDLVVPVFFGSAENENGITRLMKALRHDAPDVAQTRSRLGLPDSGQVAQVFKSAFAGKAGKMSFARIWADDISDGDTLNDMRIANMRTHLGGKSDLTGTASLGQIVSLGRMNTVQTGDLLTNGAAIDAYWPKAPEPVFGVALQTEHHADEVRLSGALSRLCETDPSIMARHSQETGELILSGQGAVQLQIALKHLEADAGLTLSQTTPAVAFKDTITNSTRQKARHKKQSGGHGEFADVEIEIKPLPRGDGFVFDDRIVGGAVPKQYIPAVEKGVRAFLETGPNGHPIVDVAVTLVDGKHHNVDSSEMAFQKTAIKAMTDALPQCKPIRLEPIHKVTFGVPSEFTPKVQRIVSGRRGQLLGFDTKQGWSGWDEVQAMIPLAEMSDIVTELRSVSLGVGTIASEFDHLQQA</sequence>
<dbReference type="PANTHER" id="PTHR43261:SF7">
    <property type="entry name" value="ELONGATION FACTOR G-LIKE PROTEIN"/>
    <property type="match status" value="1"/>
</dbReference>
<feature type="domain" description="Translation elongation factor EFG/EF2" evidence="8">
    <location>
        <begin position="455"/>
        <end position="572"/>
    </location>
</feature>
<dbReference type="STRING" id="1715693.PH7735_03554"/>
<dbReference type="GO" id="GO:0097216">
    <property type="term" value="F:guanosine tetraphosphate binding"/>
    <property type="evidence" value="ECO:0007669"/>
    <property type="project" value="UniProtKB-ARBA"/>
</dbReference>
<dbReference type="GO" id="GO:0005525">
    <property type="term" value="F:GTP binding"/>
    <property type="evidence" value="ECO:0007669"/>
    <property type="project" value="UniProtKB-KW"/>
</dbReference>
<dbReference type="Gene3D" id="3.30.70.240">
    <property type="match status" value="1"/>
</dbReference>
<dbReference type="Gene3D" id="3.30.70.870">
    <property type="entry name" value="Elongation Factor G (Translational Gtpase), domain 3"/>
    <property type="match status" value="1"/>
</dbReference>
<dbReference type="EMBL" id="CYTW01000005">
    <property type="protein sequence ID" value="CUK11255.1"/>
    <property type="molecule type" value="Genomic_DNA"/>
</dbReference>
<evidence type="ECO:0000256" key="4">
    <source>
        <dbReference type="ARBA" id="ARBA00022917"/>
    </source>
</evidence>
<dbReference type="SUPFAM" id="SSF52540">
    <property type="entry name" value="P-loop containing nucleoside triphosphate hydrolases"/>
    <property type="match status" value="1"/>
</dbReference>
<keyword evidence="3 9" id="KW-0251">Elongation factor</keyword>
<name>A0A0P1IG58_9RHOB</name>
<dbReference type="SUPFAM" id="SSF54211">
    <property type="entry name" value="Ribosomal protein S5 domain 2-like"/>
    <property type="match status" value="1"/>
</dbReference>
<dbReference type="Pfam" id="PF03764">
    <property type="entry name" value="EFG_IV"/>
    <property type="match status" value="1"/>
</dbReference>
<comment type="function">
    <text evidence="6">Catalyzes the GTP-dependent ribosomal translocation step during translation elongation. During this step, the ribosome changes from the pre-translocational (PRE) to the post-translocational (POST) state as the newly formed A-site-bound peptidyl-tRNA and P-site-bound deacylated tRNA move to the P and E sites, respectively. Catalyzes the coordinated movement of the two tRNA molecules, the mRNA and conformational changes in the ribosome.</text>
</comment>
<dbReference type="CDD" id="cd03713">
    <property type="entry name" value="EFG_mtEFG_C"/>
    <property type="match status" value="1"/>
</dbReference>